<dbReference type="KEGG" id="aly:9312433"/>
<evidence type="ECO:0000256" key="5">
    <source>
        <dbReference type="ARBA" id="ARBA00023242"/>
    </source>
</evidence>
<dbReference type="GO" id="GO:0005634">
    <property type="term" value="C:nucleus"/>
    <property type="evidence" value="ECO:0007669"/>
    <property type="project" value="UniProtKB-SubCell"/>
</dbReference>
<dbReference type="InterPro" id="IPR036576">
    <property type="entry name" value="WRKY_dom_sf"/>
</dbReference>
<evidence type="ECO:0000259" key="6">
    <source>
        <dbReference type="PROSITE" id="PS50811"/>
    </source>
</evidence>
<dbReference type="Gramene" id="Al_scaffold_0005_2548">
    <property type="protein sequence ID" value="Al_scaffold_0005_2548"/>
    <property type="gene ID" value="Al_scaffold_0005_2548"/>
</dbReference>
<name>D7LVF4_ARALL</name>
<evidence type="ECO:0000256" key="3">
    <source>
        <dbReference type="ARBA" id="ARBA00023125"/>
    </source>
</evidence>
<dbReference type="SUPFAM" id="SSF118290">
    <property type="entry name" value="WRKY DNA-binding domain"/>
    <property type="match status" value="1"/>
</dbReference>
<dbReference type="PANTHER" id="PTHR32096">
    <property type="entry name" value="WRKY TRANSCRIPTION FACTOR 30-RELATED-RELATED"/>
    <property type="match status" value="1"/>
</dbReference>
<evidence type="ECO:0000256" key="2">
    <source>
        <dbReference type="ARBA" id="ARBA00023015"/>
    </source>
</evidence>
<keyword evidence="4" id="KW-0804">Transcription</keyword>
<dbReference type="Gene3D" id="2.20.25.80">
    <property type="entry name" value="WRKY domain"/>
    <property type="match status" value="1"/>
</dbReference>
<keyword evidence="5" id="KW-0539">Nucleus</keyword>
<evidence type="ECO:0000313" key="8">
    <source>
        <dbReference type="Proteomes" id="UP000008694"/>
    </source>
</evidence>
<comment type="subcellular location">
    <subcellularLocation>
        <location evidence="1">Nucleus</location>
    </subcellularLocation>
</comment>
<evidence type="ECO:0000256" key="4">
    <source>
        <dbReference type="ARBA" id="ARBA00023163"/>
    </source>
</evidence>
<accession>D7LVF4</accession>
<dbReference type="Proteomes" id="UP000008694">
    <property type="component" value="Unassembled WGS sequence"/>
</dbReference>
<keyword evidence="8" id="KW-1185">Reference proteome</keyword>
<sequence>MEEIMSMIFNGINLVKELEFSLSSQESPESDLSSYLSSISTLFGDANERLKILLAWRNSLAQYQPEPEPVPMFDIPMQNDQSLMQDHWFNFRYPVMQTVEGNATSRPRHQRRKKDIGEEETVLAAVERIEIPPDDNYTWRKYGQKEILGSRFPRAYYRCTHQKLYKCPAKKQVQRLDEDPHTFRITYRSSHTCHSFTTSPISSLAPATATTANVPDVANMAEAMFGNMDSVVPLGKPCFNHHCLVPGDDGDGEGTHGTHLRRDTTCPS</sequence>
<dbReference type="EMBL" id="GL348717">
    <property type="protein sequence ID" value="EFH52624.1"/>
    <property type="molecule type" value="Genomic_DNA"/>
</dbReference>
<evidence type="ECO:0000256" key="1">
    <source>
        <dbReference type="ARBA" id="ARBA00004123"/>
    </source>
</evidence>
<keyword evidence="2" id="KW-0805">Transcription regulation</keyword>
<dbReference type="PROSITE" id="PS50811">
    <property type="entry name" value="WRKY"/>
    <property type="match status" value="1"/>
</dbReference>
<dbReference type="GO" id="GO:0003700">
    <property type="term" value="F:DNA-binding transcription factor activity"/>
    <property type="evidence" value="ECO:0007669"/>
    <property type="project" value="InterPro"/>
</dbReference>
<dbReference type="SMART" id="SM00774">
    <property type="entry name" value="WRKY"/>
    <property type="match status" value="1"/>
</dbReference>
<dbReference type="Pfam" id="PF03106">
    <property type="entry name" value="WRKY"/>
    <property type="match status" value="1"/>
</dbReference>
<dbReference type="PANTHER" id="PTHR32096:SF146">
    <property type="entry name" value="WRKY TRANSCRIPTION FACTOR 19-RELATED"/>
    <property type="match status" value="1"/>
</dbReference>
<keyword evidence="3" id="KW-0238">DNA-binding</keyword>
<evidence type="ECO:0000313" key="7">
    <source>
        <dbReference type="EMBL" id="EFH52624.1"/>
    </source>
</evidence>
<feature type="domain" description="WRKY" evidence="6">
    <location>
        <begin position="134"/>
        <end position="191"/>
    </location>
</feature>
<reference evidence="8" key="1">
    <citation type="journal article" date="2011" name="Nat. Genet.">
        <title>The Arabidopsis lyrata genome sequence and the basis of rapid genome size change.</title>
        <authorList>
            <person name="Hu T.T."/>
            <person name="Pattyn P."/>
            <person name="Bakker E.G."/>
            <person name="Cao J."/>
            <person name="Cheng J.-F."/>
            <person name="Clark R.M."/>
            <person name="Fahlgren N."/>
            <person name="Fawcett J.A."/>
            <person name="Grimwood J."/>
            <person name="Gundlach H."/>
            <person name="Haberer G."/>
            <person name="Hollister J.D."/>
            <person name="Ossowski S."/>
            <person name="Ottilar R.P."/>
            <person name="Salamov A.A."/>
            <person name="Schneeberger K."/>
            <person name="Spannagl M."/>
            <person name="Wang X."/>
            <person name="Yang L."/>
            <person name="Nasrallah M.E."/>
            <person name="Bergelson J."/>
            <person name="Carrington J.C."/>
            <person name="Gaut B.S."/>
            <person name="Schmutz J."/>
            <person name="Mayer K.F.X."/>
            <person name="Van de Peer Y."/>
            <person name="Grigoriev I.V."/>
            <person name="Nordborg M."/>
            <person name="Weigel D."/>
            <person name="Guo Y.-L."/>
        </authorList>
    </citation>
    <scope>NUCLEOTIDE SEQUENCE [LARGE SCALE GENOMIC DNA]</scope>
    <source>
        <strain evidence="8">cv. MN47</strain>
    </source>
</reference>
<dbReference type="HOGENOM" id="CLU_052574_0_0_1"/>
<gene>
    <name evidence="7" type="ORF">ARALYDRAFT_666513</name>
</gene>
<organism evidence="8">
    <name type="scientific">Arabidopsis lyrata subsp. lyrata</name>
    <name type="common">Lyre-leaved rock-cress</name>
    <dbReference type="NCBI Taxonomy" id="81972"/>
    <lineage>
        <taxon>Eukaryota</taxon>
        <taxon>Viridiplantae</taxon>
        <taxon>Streptophyta</taxon>
        <taxon>Embryophyta</taxon>
        <taxon>Tracheophyta</taxon>
        <taxon>Spermatophyta</taxon>
        <taxon>Magnoliopsida</taxon>
        <taxon>eudicotyledons</taxon>
        <taxon>Gunneridae</taxon>
        <taxon>Pentapetalae</taxon>
        <taxon>rosids</taxon>
        <taxon>malvids</taxon>
        <taxon>Brassicales</taxon>
        <taxon>Brassicaceae</taxon>
        <taxon>Camelineae</taxon>
        <taxon>Arabidopsis</taxon>
    </lineage>
</organism>
<dbReference type="OrthoDB" id="684963at2759"/>
<dbReference type="InterPro" id="IPR003657">
    <property type="entry name" value="WRKY_dom"/>
</dbReference>
<dbReference type="eggNOG" id="ENOG502RSM6">
    <property type="taxonomic scope" value="Eukaryota"/>
</dbReference>
<protein>
    <submittedName>
        <fullName evidence="7">Predicted protein</fullName>
    </submittedName>
</protein>
<dbReference type="InterPro" id="IPR044810">
    <property type="entry name" value="WRKY_plant"/>
</dbReference>
<proteinExistence type="predicted"/>
<dbReference type="AlphaFoldDB" id="D7LVF4"/>
<dbReference type="GO" id="GO:0000976">
    <property type="term" value="F:transcription cis-regulatory region binding"/>
    <property type="evidence" value="ECO:0007669"/>
    <property type="project" value="TreeGrafter"/>
</dbReference>